<evidence type="ECO:0000256" key="8">
    <source>
        <dbReference type="ARBA" id="ARBA00023315"/>
    </source>
</evidence>
<evidence type="ECO:0000259" key="10">
    <source>
        <dbReference type="PROSITE" id="PS50263"/>
    </source>
</evidence>
<dbReference type="EMBL" id="AP024110">
    <property type="protein sequence ID" value="BCM24416.1"/>
    <property type="molecule type" value="Genomic_DNA"/>
</dbReference>
<reference evidence="11" key="1">
    <citation type="journal article" date="2021" name="Arch. Microbiol.">
        <title>Methyloradius palustris gen. nov., sp. nov., a methanol-oxidizing bacterium isolated from snow.</title>
        <authorList>
            <person name="Miyadera T."/>
            <person name="Kojima H."/>
            <person name="Fukui M."/>
        </authorList>
    </citation>
    <scope>NUCLEOTIDE SEQUENCE</scope>
    <source>
        <strain evidence="11">Zm11</strain>
    </source>
</reference>
<dbReference type="EC" id="2.3.1.269" evidence="9"/>
<keyword evidence="5 9" id="KW-0812">Transmembrane</keyword>
<dbReference type="RefSeq" id="WP_318840529.1">
    <property type="nucleotide sequence ID" value="NZ_AP024110.1"/>
</dbReference>
<feature type="transmembrane region" description="Helical" evidence="9">
    <location>
        <begin position="35"/>
        <end position="51"/>
    </location>
</feature>
<feature type="transmembrane region" description="Helical" evidence="9">
    <location>
        <begin position="194"/>
        <end position="213"/>
    </location>
</feature>
<dbReference type="Pfam" id="PF20154">
    <property type="entry name" value="LNT_N"/>
    <property type="match status" value="1"/>
</dbReference>
<gene>
    <name evidence="9 11" type="primary">lnt</name>
    <name evidence="11" type="ORF">ZMTM_06750</name>
</gene>
<feature type="transmembrane region" description="Helical" evidence="9">
    <location>
        <begin position="473"/>
        <end position="491"/>
    </location>
</feature>
<keyword evidence="7 9" id="KW-0472">Membrane</keyword>
<evidence type="ECO:0000256" key="7">
    <source>
        <dbReference type="ARBA" id="ARBA00023136"/>
    </source>
</evidence>
<dbReference type="InterPro" id="IPR003010">
    <property type="entry name" value="C-N_Hydrolase"/>
</dbReference>
<evidence type="ECO:0000256" key="6">
    <source>
        <dbReference type="ARBA" id="ARBA00022989"/>
    </source>
</evidence>
<dbReference type="GO" id="GO:0042158">
    <property type="term" value="P:lipoprotein biosynthetic process"/>
    <property type="evidence" value="ECO:0007669"/>
    <property type="project" value="UniProtKB-UniRule"/>
</dbReference>
<comment type="function">
    <text evidence="9">Catalyzes the phospholipid dependent N-acylation of the N-terminal cysteine of apolipoprotein, the last step in lipoprotein maturation.</text>
</comment>
<evidence type="ECO:0000313" key="11">
    <source>
        <dbReference type="EMBL" id="BCM24416.1"/>
    </source>
</evidence>
<dbReference type="Pfam" id="PF00795">
    <property type="entry name" value="CN_hydrolase"/>
    <property type="match status" value="1"/>
</dbReference>
<keyword evidence="4 9" id="KW-0808">Transferase</keyword>
<feature type="transmembrane region" description="Helical" evidence="9">
    <location>
        <begin position="161"/>
        <end position="187"/>
    </location>
</feature>
<dbReference type="AlphaFoldDB" id="A0A8D5JQE3"/>
<dbReference type="GO" id="GO:0005886">
    <property type="term" value="C:plasma membrane"/>
    <property type="evidence" value="ECO:0007669"/>
    <property type="project" value="UniProtKB-SubCell"/>
</dbReference>
<protein>
    <recommendedName>
        <fullName evidence="9">Apolipoprotein N-acyltransferase</fullName>
        <shortName evidence="9">ALP N-acyltransferase</shortName>
        <ecNumber evidence="9">2.3.1.269</ecNumber>
    </recommendedName>
</protein>
<dbReference type="UniPathway" id="UPA00666"/>
<dbReference type="PANTHER" id="PTHR38686">
    <property type="entry name" value="APOLIPOPROTEIN N-ACYLTRANSFERASE"/>
    <property type="match status" value="1"/>
</dbReference>
<proteinExistence type="inferred from homology"/>
<organism evidence="11 12">
    <name type="scientific">Methyloradius palustris</name>
    <dbReference type="NCBI Taxonomy" id="2778876"/>
    <lineage>
        <taxon>Bacteria</taxon>
        <taxon>Pseudomonadati</taxon>
        <taxon>Pseudomonadota</taxon>
        <taxon>Betaproteobacteria</taxon>
        <taxon>Nitrosomonadales</taxon>
        <taxon>Methylophilaceae</taxon>
        <taxon>Methyloradius</taxon>
    </lineage>
</organism>
<dbReference type="InterPro" id="IPR036526">
    <property type="entry name" value="C-N_Hydrolase_sf"/>
</dbReference>
<dbReference type="InterPro" id="IPR004563">
    <property type="entry name" value="Apolipo_AcylTrfase"/>
</dbReference>
<feature type="transmembrane region" description="Helical" evidence="9">
    <location>
        <begin position="89"/>
        <end position="115"/>
    </location>
</feature>
<evidence type="ECO:0000256" key="2">
    <source>
        <dbReference type="ARBA" id="ARBA00010065"/>
    </source>
</evidence>
<keyword evidence="3 9" id="KW-1003">Cell membrane</keyword>
<dbReference type="PANTHER" id="PTHR38686:SF1">
    <property type="entry name" value="APOLIPOPROTEIN N-ACYLTRANSFERASE"/>
    <property type="match status" value="1"/>
</dbReference>
<dbReference type="SUPFAM" id="SSF56317">
    <property type="entry name" value="Carbon-nitrogen hydrolase"/>
    <property type="match status" value="1"/>
</dbReference>
<evidence type="ECO:0000256" key="9">
    <source>
        <dbReference type="HAMAP-Rule" id="MF_01148"/>
    </source>
</evidence>
<dbReference type="KEGG" id="mpau:ZMTM_06750"/>
<dbReference type="Proteomes" id="UP000826722">
    <property type="component" value="Chromosome"/>
</dbReference>
<keyword evidence="12" id="KW-1185">Reference proteome</keyword>
<dbReference type="PROSITE" id="PS50263">
    <property type="entry name" value="CN_HYDROLASE"/>
    <property type="match status" value="1"/>
</dbReference>
<dbReference type="HAMAP" id="MF_01148">
    <property type="entry name" value="Lnt"/>
    <property type="match status" value="1"/>
</dbReference>
<dbReference type="PROSITE" id="PS51257">
    <property type="entry name" value="PROKAR_LIPOPROTEIN"/>
    <property type="match status" value="1"/>
</dbReference>
<comment type="pathway">
    <text evidence="9">Protein modification; lipoprotein biosynthesis (N-acyl transfer).</text>
</comment>
<comment type="catalytic activity">
    <reaction evidence="9">
        <text>N-terminal S-1,2-diacyl-sn-glyceryl-L-cysteinyl-[lipoprotein] + a glycerophospholipid = N-acyl-S-1,2-diacyl-sn-glyceryl-L-cysteinyl-[lipoprotein] + a 2-acyl-sn-glycero-3-phospholipid + H(+)</text>
        <dbReference type="Rhea" id="RHEA:48228"/>
        <dbReference type="Rhea" id="RHEA-COMP:14681"/>
        <dbReference type="Rhea" id="RHEA-COMP:14684"/>
        <dbReference type="ChEBI" id="CHEBI:15378"/>
        <dbReference type="ChEBI" id="CHEBI:136912"/>
        <dbReference type="ChEBI" id="CHEBI:140656"/>
        <dbReference type="ChEBI" id="CHEBI:140657"/>
        <dbReference type="ChEBI" id="CHEBI:140660"/>
        <dbReference type="EC" id="2.3.1.269"/>
    </reaction>
</comment>
<comment type="similarity">
    <text evidence="2 9">Belongs to the CN hydrolase family. Apolipoprotein N-acyltransferase subfamily.</text>
</comment>
<evidence type="ECO:0000256" key="5">
    <source>
        <dbReference type="ARBA" id="ARBA00022692"/>
    </source>
</evidence>
<dbReference type="GO" id="GO:0016410">
    <property type="term" value="F:N-acyltransferase activity"/>
    <property type="evidence" value="ECO:0007669"/>
    <property type="project" value="UniProtKB-UniRule"/>
</dbReference>
<dbReference type="NCBIfam" id="TIGR00546">
    <property type="entry name" value="lnt"/>
    <property type="match status" value="1"/>
</dbReference>
<evidence type="ECO:0000256" key="1">
    <source>
        <dbReference type="ARBA" id="ARBA00004651"/>
    </source>
</evidence>
<feature type="transmembrane region" description="Helical" evidence="9">
    <location>
        <begin position="122"/>
        <end position="141"/>
    </location>
</feature>
<feature type="transmembrane region" description="Helical" evidence="9">
    <location>
        <begin position="63"/>
        <end position="83"/>
    </location>
</feature>
<evidence type="ECO:0000313" key="12">
    <source>
        <dbReference type="Proteomes" id="UP000826722"/>
    </source>
</evidence>
<sequence>MQLPFLKSNNSALSLSCFIALLLGCISIAGYAPFYLFPITPLALAGLFYLINKTSSPKQAALVTYSFSLGFFCTGVSWIYVSLHDFGGMPFWMAGFATFTFCAFLALFPTIGGWLSKKTKHVLIAAPIFWILAEWVRSWIFTGFPWLNVGYSQVPHSPLAGFAPIVGAYGLSLVTALSASLLLILLNKNTRKKAALALLVLWVSGGLLKLVPWTQPSGEPISVALLQGNIAQDIKWDAAQVQRTLDQYYSLATQSSAKLIVMPETALPMLINEVPPNYLELLKTHAQNNQGDMLIGAVEYENEQYYNSMLSYGSEQTQSYRKFHLVPFGEFIPLKQVFGWIYRDWLNIPLTDLSRGDSHPQPMNIAGQKIAVDICYEDVFGEEIIHQLPAATLLVNASNDAWYGQSLASYQHLQMSQMRAMETGRMMLRATNTGATAIINRDGSIVATLPHFTTGTLQGQAQGYIGTTPYVRFGNWPTLIVLFLSVALLWGRKKK</sequence>
<keyword evidence="8 9" id="KW-0012">Acyltransferase</keyword>
<accession>A0A8D5JQE3</accession>
<keyword evidence="6 9" id="KW-1133">Transmembrane helix</keyword>
<evidence type="ECO:0000256" key="4">
    <source>
        <dbReference type="ARBA" id="ARBA00022679"/>
    </source>
</evidence>
<feature type="domain" description="CN hydrolase" evidence="10">
    <location>
        <begin position="226"/>
        <end position="463"/>
    </location>
</feature>
<evidence type="ECO:0000256" key="3">
    <source>
        <dbReference type="ARBA" id="ARBA00022475"/>
    </source>
</evidence>
<dbReference type="CDD" id="cd07571">
    <property type="entry name" value="ALP_N-acyl_transferase"/>
    <property type="match status" value="1"/>
</dbReference>
<name>A0A8D5JQE3_9PROT</name>
<feature type="transmembrane region" description="Helical" evidence="9">
    <location>
        <begin position="12"/>
        <end position="29"/>
    </location>
</feature>
<dbReference type="Gene3D" id="3.60.110.10">
    <property type="entry name" value="Carbon-nitrogen hydrolase"/>
    <property type="match status" value="1"/>
</dbReference>
<dbReference type="InterPro" id="IPR045378">
    <property type="entry name" value="LNT_N"/>
</dbReference>
<comment type="subcellular location">
    <subcellularLocation>
        <location evidence="1 9">Cell membrane</location>
        <topology evidence="1 9">Multi-pass membrane protein</topology>
    </subcellularLocation>
</comment>